<dbReference type="InterPro" id="IPR008927">
    <property type="entry name" value="6-PGluconate_DH-like_C_sf"/>
</dbReference>
<dbReference type="Pfam" id="PF14748">
    <property type="entry name" value="P5CR_dimer"/>
    <property type="match status" value="1"/>
</dbReference>
<comment type="caution">
    <text evidence="2">The sequence shown here is derived from an EMBL/GenBank/DDBJ whole genome shotgun (WGS) entry which is preliminary data.</text>
</comment>
<evidence type="ECO:0000313" key="2">
    <source>
        <dbReference type="EMBL" id="OEG69911.1"/>
    </source>
</evidence>
<feature type="domain" description="Pyrroline-5-carboxylate reductase dimerisation" evidence="1">
    <location>
        <begin position="37"/>
        <end position="87"/>
    </location>
</feature>
<organism evidence="2 3">
    <name type="scientific">Endomicrobium trichonymphae</name>
    <dbReference type="NCBI Taxonomy" id="1408204"/>
    <lineage>
        <taxon>Bacteria</taxon>
        <taxon>Pseudomonadati</taxon>
        <taxon>Elusimicrobiota</taxon>
        <taxon>Endomicrobiia</taxon>
        <taxon>Endomicrobiales</taxon>
        <taxon>Endomicrobiaceae</taxon>
        <taxon>Candidatus Endomicrobiellum</taxon>
    </lineage>
</organism>
<protein>
    <recommendedName>
        <fullName evidence="1">Pyrroline-5-carboxylate reductase dimerisation domain-containing protein</fullName>
    </recommendedName>
</protein>
<keyword evidence="3" id="KW-1185">Reference proteome</keyword>
<dbReference type="EMBL" id="LNVX01000533">
    <property type="protein sequence ID" value="OEG69911.1"/>
    <property type="molecule type" value="Genomic_DNA"/>
</dbReference>
<dbReference type="Proteomes" id="UP000095237">
    <property type="component" value="Unassembled WGS sequence"/>
</dbReference>
<evidence type="ECO:0000259" key="1">
    <source>
        <dbReference type="Pfam" id="PF14748"/>
    </source>
</evidence>
<name>A0A1E5IHK8_ENDTX</name>
<dbReference type="Gene3D" id="1.10.3730.10">
    <property type="entry name" value="ProC C-terminal domain-like"/>
    <property type="match status" value="1"/>
</dbReference>
<dbReference type="AlphaFoldDB" id="A0A1E5IHK8"/>
<accession>A0A1E5IHK8</accession>
<dbReference type="InterPro" id="IPR029036">
    <property type="entry name" value="P5CR_dimer"/>
</dbReference>
<sequence>MLLDATALCKGRFVSDEQFQKSERLFSAIGKAEILDEEKFDIITVLSGSCPAYIFYFCELTQKSSEKLRIDKNVAERFAVHTVYGSLAECSI</sequence>
<gene>
    <name evidence="2" type="ORF">ATZ36_07130</name>
</gene>
<proteinExistence type="predicted"/>
<dbReference type="SUPFAM" id="SSF48179">
    <property type="entry name" value="6-phosphogluconate dehydrogenase C-terminal domain-like"/>
    <property type="match status" value="1"/>
</dbReference>
<reference evidence="2 3" key="1">
    <citation type="submission" date="2015-11" db="EMBL/GenBank/DDBJ databases">
        <title>Evidence for parallel genomic evolution in an endosymbiosis of termite gut flagellates.</title>
        <authorList>
            <person name="Zheng H."/>
        </authorList>
    </citation>
    <scope>NUCLEOTIDE SEQUENCE [LARGE SCALE GENOMIC DNA]</scope>
    <source>
        <strain evidence="2 3">CET450</strain>
    </source>
</reference>
<evidence type="ECO:0000313" key="3">
    <source>
        <dbReference type="Proteomes" id="UP000095237"/>
    </source>
</evidence>